<dbReference type="EMBL" id="JABBNT010000001">
    <property type="protein sequence ID" value="NMM43707.1"/>
    <property type="molecule type" value="Genomic_DNA"/>
</dbReference>
<protein>
    <recommendedName>
        <fullName evidence="3">TIM-barrel domain-containing protein</fullName>
    </recommendedName>
</protein>
<dbReference type="AlphaFoldDB" id="A0A7Y0DY15"/>
<keyword evidence="2" id="KW-1185">Reference proteome</keyword>
<proteinExistence type="predicted"/>
<sequence length="220" mass="23612">MPVLTWEIAARAPSESLPSRIVTERPPLPPDRFPPEIGLLLPAAREGNGIQSFMTDMPDPGGTAVGMFLANPFLNVSRTARHLIDSGIQWISNFPSIDQQDIDFGQQLDDVGLDRTFEFRTLKTFADTGLKSLAVLCDPAGVPGALASRPAAVLTVPRVADFAAGLPSMRYRGTLADTIMAALREAGWNGPVLAIGTRIEATSPTLWPDMIDGLLLRPAP</sequence>
<dbReference type="SUPFAM" id="SSF51621">
    <property type="entry name" value="Phosphoenolpyruvate/pyruvate domain"/>
    <property type="match status" value="1"/>
</dbReference>
<evidence type="ECO:0000313" key="2">
    <source>
        <dbReference type="Proteomes" id="UP000539372"/>
    </source>
</evidence>
<evidence type="ECO:0008006" key="3">
    <source>
        <dbReference type="Google" id="ProtNLM"/>
    </source>
</evidence>
<comment type="caution">
    <text evidence="1">The sequence shown here is derived from an EMBL/GenBank/DDBJ whole genome shotgun (WGS) entry which is preliminary data.</text>
</comment>
<organism evidence="1 2">
    <name type="scientific">Pacificispira spongiicola</name>
    <dbReference type="NCBI Taxonomy" id="2729598"/>
    <lineage>
        <taxon>Bacteria</taxon>
        <taxon>Pseudomonadati</taxon>
        <taxon>Pseudomonadota</taxon>
        <taxon>Alphaproteobacteria</taxon>
        <taxon>Rhodospirillales</taxon>
        <taxon>Rhodospirillaceae</taxon>
        <taxon>Pacificispira</taxon>
    </lineage>
</organism>
<evidence type="ECO:0000313" key="1">
    <source>
        <dbReference type="EMBL" id="NMM43707.1"/>
    </source>
</evidence>
<gene>
    <name evidence="1" type="ORF">HH303_04405</name>
</gene>
<dbReference type="GO" id="GO:0003824">
    <property type="term" value="F:catalytic activity"/>
    <property type="evidence" value="ECO:0007669"/>
    <property type="project" value="InterPro"/>
</dbReference>
<dbReference type="InterPro" id="IPR015813">
    <property type="entry name" value="Pyrv/PenolPyrv_kinase-like_dom"/>
</dbReference>
<dbReference type="InterPro" id="IPR013785">
    <property type="entry name" value="Aldolase_TIM"/>
</dbReference>
<accession>A0A7Y0DY15</accession>
<name>A0A7Y0DY15_9PROT</name>
<dbReference type="RefSeq" id="WP_169623966.1">
    <property type="nucleotide sequence ID" value="NZ_JABBNT010000001.1"/>
</dbReference>
<reference evidence="1 2" key="1">
    <citation type="submission" date="2020-04" db="EMBL/GenBank/DDBJ databases">
        <title>Rhodospirillaceae bacterium KN72 isolated from deep sea.</title>
        <authorList>
            <person name="Zhang D.-C."/>
        </authorList>
    </citation>
    <scope>NUCLEOTIDE SEQUENCE [LARGE SCALE GENOMIC DNA]</scope>
    <source>
        <strain evidence="1 2">KN72</strain>
    </source>
</reference>
<dbReference type="Gene3D" id="3.20.20.70">
    <property type="entry name" value="Aldolase class I"/>
    <property type="match status" value="1"/>
</dbReference>
<dbReference type="Proteomes" id="UP000539372">
    <property type="component" value="Unassembled WGS sequence"/>
</dbReference>